<sequence>MSTLRVSKLAGTANSLNQVTVPAGKKLKIGADASLDLSGLDTALQLPAGTTAQRPASPATGYWRYNTTDNAFELYTGSAWAPLSAALTGAAAIARDGSSAVAAADNPGDAYDAGLTSGNEVWLKCGDTNLPYTYDPTDRFGTGDYGWALMNHTWLGTYGPSHLVDYRSYGSPHTCMPSFGADYTARAGRTTITSGQFRIGLEQGHDGSSNSLSTIRIQMPRMTKARYYKDNITSGGSQAADYGDFTQNFNGINRNSPYENNGSGYWQVIWSGRDSNQGGSIANDWMIMDNGNNNTDGYVSSVQTFGGGKPSTDPWAIWGTTDAYNEYVYYLSWRIWFH</sequence>
<evidence type="ECO:0008006" key="2">
    <source>
        <dbReference type="Google" id="ProtNLM"/>
    </source>
</evidence>
<proteinExistence type="predicted"/>
<evidence type="ECO:0000313" key="1">
    <source>
        <dbReference type="EMBL" id="XCH00455.1"/>
    </source>
</evidence>
<dbReference type="EMBL" id="PP861117">
    <property type="protein sequence ID" value="XCH00455.1"/>
    <property type="molecule type" value="Genomic_DNA"/>
</dbReference>
<name>A0AAU8EKX1_9CAUD</name>
<organism evidence="1">
    <name type="scientific">Synechococcus phage QB2</name>
    <dbReference type="NCBI Taxonomy" id="3159453"/>
    <lineage>
        <taxon>Viruses</taxon>
        <taxon>Duplodnaviria</taxon>
        <taxon>Heunggongvirae</taxon>
        <taxon>Uroviricota</taxon>
        <taxon>Caudoviricetes</taxon>
        <taxon>Pantevenvirales</taxon>
        <taxon>Kyanoviridae</taxon>
    </lineage>
</organism>
<accession>A0AAU8EKX1</accession>
<protein>
    <recommendedName>
        <fullName evidence="2">Tail fiber protein</fullName>
    </recommendedName>
</protein>
<reference evidence="1" key="1">
    <citation type="submission" date="2024-05" db="EMBL/GenBank/DDBJ databases">
        <authorList>
            <person name="Su C."/>
        </authorList>
    </citation>
    <scope>NUCLEOTIDE SEQUENCE</scope>
</reference>